<evidence type="ECO:0000256" key="5">
    <source>
        <dbReference type="HAMAP-Rule" id="MF_00956"/>
    </source>
</evidence>
<dbReference type="GO" id="GO:0070401">
    <property type="term" value="F:NADP+ binding"/>
    <property type="evidence" value="ECO:0007669"/>
    <property type="project" value="UniProtKB-UniRule"/>
</dbReference>
<dbReference type="GO" id="GO:0016853">
    <property type="term" value="F:isomerase activity"/>
    <property type="evidence" value="ECO:0007669"/>
    <property type="project" value="UniProtKB-KW"/>
</dbReference>
<feature type="binding site" evidence="5">
    <location>
        <begin position="11"/>
        <end position="17"/>
    </location>
    <ligand>
        <name>NADP(+)</name>
        <dbReference type="ChEBI" id="CHEBI:58349"/>
    </ligand>
</feature>
<feature type="active site" description="Proton donor/acceptor" evidence="5">
    <location>
        <position position="137"/>
    </location>
</feature>
<keyword evidence="3 5" id="KW-0560">Oxidoreductase</keyword>
<gene>
    <name evidence="5" type="primary">fcl</name>
    <name evidence="7" type="ORF">C5O19_24945</name>
</gene>
<dbReference type="SUPFAM" id="SSF51735">
    <property type="entry name" value="NAD(P)-binding Rossmann-fold domains"/>
    <property type="match status" value="1"/>
</dbReference>
<proteinExistence type="inferred from homology"/>
<dbReference type="Pfam" id="PF01370">
    <property type="entry name" value="Epimerase"/>
    <property type="match status" value="1"/>
</dbReference>
<comment type="pathway">
    <text evidence="5">Nucleotide-sugar biosynthesis; GDP-L-fucose biosynthesis via de novo pathway; GDP-L-fucose from GDP-alpha-D-mannose: step 2/2.</text>
</comment>
<dbReference type="Gene3D" id="3.90.25.10">
    <property type="entry name" value="UDP-galactose 4-epimerase, domain 1"/>
    <property type="match status" value="1"/>
</dbReference>
<feature type="binding site" evidence="5">
    <location>
        <position position="210"/>
    </location>
    <ligand>
        <name>substrate</name>
    </ligand>
</feature>
<keyword evidence="5" id="KW-0511">Multifunctional enzyme</keyword>
<feature type="binding site" evidence="5">
    <location>
        <position position="141"/>
    </location>
    <ligand>
        <name>NADP(+)</name>
        <dbReference type="ChEBI" id="CHEBI:58349"/>
    </ligand>
</feature>
<dbReference type="AlphaFoldDB" id="A0A2S7IET5"/>
<evidence type="ECO:0000313" key="7">
    <source>
        <dbReference type="EMBL" id="PQA53179.1"/>
    </source>
</evidence>
<dbReference type="PANTHER" id="PTHR43238:SF1">
    <property type="entry name" value="GDP-L-FUCOSE SYNTHASE"/>
    <property type="match status" value="1"/>
</dbReference>
<feature type="binding site" evidence="5">
    <location>
        <position position="203"/>
    </location>
    <ligand>
        <name>substrate</name>
    </ligand>
</feature>
<comment type="caution">
    <text evidence="7">The sequence shown here is derived from an EMBL/GenBank/DDBJ whole genome shotgun (WGS) entry which is preliminary data.</text>
</comment>
<organism evidence="7 8">
    <name type="scientific">Siphonobacter curvatus</name>
    <dbReference type="NCBI Taxonomy" id="2094562"/>
    <lineage>
        <taxon>Bacteria</taxon>
        <taxon>Pseudomonadati</taxon>
        <taxon>Bacteroidota</taxon>
        <taxon>Cytophagia</taxon>
        <taxon>Cytophagales</taxon>
        <taxon>Cytophagaceae</taxon>
        <taxon>Siphonobacter</taxon>
    </lineage>
</organism>
<dbReference type="PANTHER" id="PTHR43238">
    <property type="entry name" value="GDP-L-FUCOSE SYNTHASE"/>
    <property type="match status" value="1"/>
</dbReference>
<feature type="site" description="Important for catalytic activity" evidence="5">
    <location>
        <position position="108"/>
    </location>
</feature>
<keyword evidence="8" id="KW-1185">Reference proteome</keyword>
<feature type="binding site" evidence="5">
    <location>
        <begin position="106"/>
        <end position="109"/>
    </location>
    <ligand>
        <name>NADP(+)</name>
        <dbReference type="ChEBI" id="CHEBI:58349"/>
    </ligand>
</feature>
<keyword evidence="4 5" id="KW-0413">Isomerase</keyword>
<evidence type="ECO:0000256" key="2">
    <source>
        <dbReference type="ARBA" id="ARBA00022857"/>
    </source>
</evidence>
<dbReference type="RefSeq" id="WP_104716093.1">
    <property type="nucleotide sequence ID" value="NZ_PTRA01000010.1"/>
</dbReference>
<dbReference type="HAMAP" id="MF_00956">
    <property type="entry name" value="GDP_fucose_synth"/>
    <property type="match status" value="1"/>
</dbReference>
<dbReference type="EC" id="1.1.1.271" evidence="5"/>
<name>A0A2S7IET5_9BACT</name>
<dbReference type="GO" id="GO:0042351">
    <property type="term" value="P:'de novo' GDP-L-fucose biosynthetic process"/>
    <property type="evidence" value="ECO:0007669"/>
    <property type="project" value="UniProtKB-UniRule"/>
</dbReference>
<reference evidence="8" key="1">
    <citation type="submission" date="2018-02" db="EMBL/GenBank/DDBJ databases">
        <title>Genome sequencing of Solimonas sp. HR-BB.</title>
        <authorList>
            <person name="Lee Y."/>
            <person name="Jeon C.O."/>
        </authorList>
    </citation>
    <scope>NUCLEOTIDE SEQUENCE [LARGE SCALE GENOMIC DNA]</scope>
    <source>
        <strain evidence="8">HR-U</strain>
    </source>
</reference>
<dbReference type="CDD" id="cd05239">
    <property type="entry name" value="GDP_FS_SDR_e"/>
    <property type="match status" value="1"/>
</dbReference>
<comment type="catalytic activity">
    <reaction evidence="5">
        <text>GDP-beta-L-fucose + NADP(+) = GDP-4-dehydro-alpha-D-rhamnose + NADPH + H(+)</text>
        <dbReference type="Rhea" id="RHEA:18885"/>
        <dbReference type="ChEBI" id="CHEBI:15378"/>
        <dbReference type="ChEBI" id="CHEBI:57273"/>
        <dbReference type="ChEBI" id="CHEBI:57783"/>
        <dbReference type="ChEBI" id="CHEBI:57964"/>
        <dbReference type="ChEBI" id="CHEBI:58349"/>
        <dbReference type="EC" id="1.1.1.271"/>
    </reaction>
</comment>
<keyword evidence="2 5" id="KW-0521">NADP</keyword>
<comment type="function">
    <text evidence="5">Catalyzes the two-step NADP-dependent conversion of GDP-4-dehydro-6-deoxy-D-mannose to GDP-fucose, involving an epimerase and a reductase reaction.</text>
</comment>
<feature type="site" description="Important for catalytic activity" evidence="5">
    <location>
        <position position="110"/>
    </location>
</feature>
<evidence type="ECO:0000256" key="1">
    <source>
        <dbReference type="ARBA" id="ARBA00005959"/>
    </source>
</evidence>
<evidence type="ECO:0000256" key="3">
    <source>
        <dbReference type="ARBA" id="ARBA00023002"/>
    </source>
</evidence>
<evidence type="ECO:0000313" key="8">
    <source>
        <dbReference type="Proteomes" id="UP000239590"/>
    </source>
</evidence>
<dbReference type="InterPro" id="IPR036291">
    <property type="entry name" value="NAD(P)-bd_dom_sf"/>
</dbReference>
<feature type="binding site" evidence="5">
    <location>
        <position position="270"/>
    </location>
    <ligand>
        <name>substrate</name>
    </ligand>
</feature>
<feature type="binding site" evidence="5">
    <location>
        <position position="188"/>
    </location>
    <ligand>
        <name>substrate</name>
    </ligand>
</feature>
<dbReference type="Proteomes" id="UP000239590">
    <property type="component" value="Unassembled WGS sequence"/>
</dbReference>
<dbReference type="EMBL" id="PTRA01000010">
    <property type="protein sequence ID" value="PQA53179.1"/>
    <property type="molecule type" value="Genomic_DNA"/>
</dbReference>
<comment type="similarity">
    <text evidence="1 5">Belongs to the NAD(P)-dependent epimerase/dehydratase family. Fucose synthase subfamily.</text>
</comment>
<evidence type="ECO:0000256" key="4">
    <source>
        <dbReference type="ARBA" id="ARBA00023235"/>
    </source>
</evidence>
<evidence type="ECO:0000259" key="6">
    <source>
        <dbReference type="Pfam" id="PF01370"/>
    </source>
</evidence>
<dbReference type="InterPro" id="IPR001509">
    <property type="entry name" value="Epimerase_deHydtase"/>
</dbReference>
<dbReference type="OrthoDB" id="9811425at2"/>
<dbReference type="InterPro" id="IPR028614">
    <property type="entry name" value="GDP_fucose/colitose_synth"/>
</dbReference>
<dbReference type="Gene3D" id="3.40.50.720">
    <property type="entry name" value="NAD(P)-binding Rossmann-like Domain"/>
    <property type="match status" value="1"/>
</dbReference>
<accession>A0A2S7IET5</accession>
<dbReference type="UniPathway" id="UPA00128">
    <property type="reaction ID" value="UER00191"/>
</dbReference>
<dbReference type="GO" id="GO:0050577">
    <property type="term" value="F:GDP-L-fucose synthase activity"/>
    <property type="evidence" value="ECO:0007669"/>
    <property type="project" value="UniProtKB-UniRule"/>
</dbReference>
<comment type="caution">
    <text evidence="5">Lacks conserved residue(s) required for the propagation of feature annotation.</text>
</comment>
<sequence length="319" mass="35485">MDVSSKIYVAGHRGMVGGALIHHLQQRGYRKLLKRSSVELDLRNQAAVNRFFAQERPEYVFLAAARVGGLTAHDTYQAEFLYDNLMIEANVLHAAYQYGVKKLLFLGSSCMYPRLAAQPVKTDYLLQGPLEPLTESYAVAKIAGLKLCQAYRDQYGANFITAVPTNVYGLGDNYHPQEAQVLPALVQRFHQATLAGSPSVNVWGTGTPRREFLFADDLADACVYLMQHYQGREPMNVGTGEGISIRELADLVKSTVGYAGEIAFDFAQPDGAPRKLLDVSPLYALGWRHRTSLKEGLRMTYQDFLGAHLNPRTAYPVTY</sequence>
<feature type="domain" description="NAD-dependent epimerase/dehydratase" evidence="6">
    <location>
        <begin position="7"/>
        <end position="238"/>
    </location>
</feature>
<protein>
    <recommendedName>
        <fullName evidence="5">GDP-L-fucose synthase</fullName>
        <ecNumber evidence="5">1.1.1.271</ecNumber>
    </recommendedName>
    <alternativeName>
        <fullName evidence="5">GDP-4-keto-6-deoxy-D-mannose-3,5-epimerase-4-reductase</fullName>
    </alternativeName>
</protein>
<feature type="binding site" evidence="5">
    <location>
        <begin position="164"/>
        <end position="167"/>
    </location>
    <ligand>
        <name>NADP(+)</name>
        <dbReference type="ChEBI" id="CHEBI:58349"/>
    </ligand>
</feature>